<dbReference type="InterPro" id="IPR010640">
    <property type="entry name" value="Low_temperature_requirement_A"/>
</dbReference>
<feature type="transmembrane region" description="Helical" evidence="2">
    <location>
        <begin position="243"/>
        <end position="263"/>
    </location>
</feature>
<dbReference type="AlphaFoldDB" id="A0A939T894"/>
<feature type="transmembrane region" description="Helical" evidence="2">
    <location>
        <begin position="345"/>
        <end position="367"/>
    </location>
</feature>
<comment type="caution">
    <text evidence="3">The sequence shown here is derived from an EMBL/GenBank/DDBJ whole genome shotgun (WGS) entry which is preliminary data.</text>
</comment>
<feature type="transmembrane region" description="Helical" evidence="2">
    <location>
        <begin position="92"/>
        <end position="110"/>
    </location>
</feature>
<dbReference type="PANTHER" id="PTHR36840">
    <property type="entry name" value="BLL5714 PROTEIN"/>
    <property type="match status" value="1"/>
</dbReference>
<feature type="transmembrane region" description="Helical" evidence="2">
    <location>
        <begin position="59"/>
        <end position="80"/>
    </location>
</feature>
<feature type="transmembrane region" description="Helical" evidence="2">
    <location>
        <begin position="275"/>
        <end position="294"/>
    </location>
</feature>
<keyword evidence="2" id="KW-1133">Transmembrane helix</keyword>
<feature type="transmembrane region" description="Helical" evidence="2">
    <location>
        <begin position="397"/>
        <end position="414"/>
    </location>
</feature>
<sequence>MAEAAHEPDGVEIDGEQHVAEQHVAERHASWLELFFDLVVVVAVAQLAHRLHEHPTAKTVAICALLYYAVWSVWTSFTIYTNVVADRARTRSLMRGMFGIAVMAAAIPHADGDRGVWFVAAYLSCRLIASGVLQRTGQVVTSWPVGQAGAGAVPWIISIWADPPVRFWLWGLGIALDLFFAIMGSRNPDRLLEEVQERQDRQDERRRGVEMRRQAGHEPSGTGRARLGAALKIRAVPLHTEHLWERLGLFVIIVLGESVAQVVDSAAESDWKVPLAVTAIGGFVLLICLWWLILQNGLGALPDLGHMEARLAMPSHYAITAGITAMSAGLGAVAAHPDHAPPMGIRWVLCGGVALYLATGLVGGLLLKASWRWMLGWAVPSTLVALAVGVWGGELHGSWIVLIMLAVVAWQVAYRPISRRYAFAA</sequence>
<evidence type="ECO:0000256" key="1">
    <source>
        <dbReference type="SAM" id="MobiDB-lite"/>
    </source>
</evidence>
<feature type="transmembrane region" description="Helical" evidence="2">
    <location>
        <begin position="140"/>
        <end position="161"/>
    </location>
</feature>
<protein>
    <submittedName>
        <fullName evidence="3">Low temperature requirement protein A</fullName>
    </submittedName>
</protein>
<evidence type="ECO:0000313" key="3">
    <source>
        <dbReference type="EMBL" id="MBO2446665.1"/>
    </source>
</evidence>
<feature type="region of interest" description="Disordered" evidence="1">
    <location>
        <begin position="195"/>
        <end position="222"/>
    </location>
</feature>
<evidence type="ECO:0000256" key="2">
    <source>
        <dbReference type="SAM" id="Phobius"/>
    </source>
</evidence>
<dbReference type="PANTHER" id="PTHR36840:SF1">
    <property type="entry name" value="BLL5714 PROTEIN"/>
    <property type="match status" value="1"/>
</dbReference>
<proteinExistence type="predicted"/>
<accession>A0A939T894</accession>
<dbReference type="EMBL" id="JAGEOJ010000002">
    <property type="protein sequence ID" value="MBO2446665.1"/>
    <property type="molecule type" value="Genomic_DNA"/>
</dbReference>
<gene>
    <name evidence="3" type="ORF">J4573_06150</name>
</gene>
<keyword evidence="2" id="KW-0472">Membrane</keyword>
<dbReference type="Pfam" id="PF06772">
    <property type="entry name" value="LtrA"/>
    <property type="match status" value="1"/>
</dbReference>
<feature type="compositionally biased region" description="Basic and acidic residues" evidence="1">
    <location>
        <begin position="195"/>
        <end position="216"/>
    </location>
</feature>
<dbReference type="Proteomes" id="UP000669179">
    <property type="component" value="Unassembled WGS sequence"/>
</dbReference>
<feature type="transmembrane region" description="Helical" evidence="2">
    <location>
        <begin position="116"/>
        <end position="133"/>
    </location>
</feature>
<dbReference type="RefSeq" id="WP_208254251.1">
    <property type="nucleotide sequence ID" value="NZ_JAGEOJ010000002.1"/>
</dbReference>
<name>A0A939T894_9ACTN</name>
<reference evidence="3" key="1">
    <citation type="submission" date="2021-03" db="EMBL/GenBank/DDBJ databases">
        <authorList>
            <person name="Kanchanasin P."/>
            <person name="Saeng-In P."/>
            <person name="Phongsopitanun W."/>
            <person name="Yuki M."/>
            <person name="Kudo T."/>
            <person name="Ohkuma M."/>
            <person name="Tanasupawat S."/>
        </authorList>
    </citation>
    <scope>NUCLEOTIDE SEQUENCE</scope>
    <source>
        <strain evidence="3">GKU 128</strain>
    </source>
</reference>
<organism evidence="3 4">
    <name type="scientific">Actinomadura barringtoniae</name>
    <dbReference type="NCBI Taxonomy" id="1427535"/>
    <lineage>
        <taxon>Bacteria</taxon>
        <taxon>Bacillati</taxon>
        <taxon>Actinomycetota</taxon>
        <taxon>Actinomycetes</taxon>
        <taxon>Streptosporangiales</taxon>
        <taxon>Thermomonosporaceae</taxon>
        <taxon>Actinomadura</taxon>
    </lineage>
</organism>
<keyword evidence="4" id="KW-1185">Reference proteome</keyword>
<keyword evidence="2" id="KW-0812">Transmembrane</keyword>
<evidence type="ECO:0000313" key="4">
    <source>
        <dbReference type="Proteomes" id="UP000669179"/>
    </source>
</evidence>
<feature type="transmembrane region" description="Helical" evidence="2">
    <location>
        <begin position="374"/>
        <end position="391"/>
    </location>
</feature>
<feature type="transmembrane region" description="Helical" evidence="2">
    <location>
        <begin position="315"/>
        <end position="333"/>
    </location>
</feature>
<feature type="transmembrane region" description="Helical" evidence="2">
    <location>
        <begin position="167"/>
        <end position="184"/>
    </location>
</feature>